<sequence length="74" mass="8853">MKKVVSDDINTIKYFNYQIENEIRNQDSNSIDPNPNPNRVISHHHSNMVFYDQNKVLIKQECNTNCVIYDNYQF</sequence>
<protein>
    <submittedName>
        <fullName evidence="1">Uncharacterized protein</fullName>
    </submittedName>
</protein>
<dbReference type="AlphaFoldDB" id="A0A132A680"/>
<gene>
    <name evidence="1" type="ORF">QR98_0046080</name>
</gene>
<organism evidence="1 2">
    <name type="scientific">Sarcoptes scabiei</name>
    <name type="common">Itch mite</name>
    <name type="synonym">Acarus scabiei</name>
    <dbReference type="NCBI Taxonomy" id="52283"/>
    <lineage>
        <taxon>Eukaryota</taxon>
        <taxon>Metazoa</taxon>
        <taxon>Ecdysozoa</taxon>
        <taxon>Arthropoda</taxon>
        <taxon>Chelicerata</taxon>
        <taxon>Arachnida</taxon>
        <taxon>Acari</taxon>
        <taxon>Acariformes</taxon>
        <taxon>Sarcoptiformes</taxon>
        <taxon>Astigmata</taxon>
        <taxon>Psoroptidia</taxon>
        <taxon>Sarcoptoidea</taxon>
        <taxon>Sarcoptidae</taxon>
        <taxon>Sarcoptinae</taxon>
        <taxon>Sarcoptes</taxon>
    </lineage>
</organism>
<dbReference type="VEuPathDB" id="VectorBase:SSCA002500"/>
<proteinExistence type="predicted"/>
<evidence type="ECO:0000313" key="2">
    <source>
        <dbReference type="Proteomes" id="UP000616769"/>
    </source>
</evidence>
<name>A0A132A680_SARSC</name>
<comment type="caution">
    <text evidence="1">The sequence shown here is derived from an EMBL/GenBank/DDBJ whole genome shotgun (WGS) entry which is preliminary data.</text>
</comment>
<reference evidence="1 2" key="1">
    <citation type="journal article" date="2015" name="Parasit. Vectors">
        <title>Draft genome of the scabies mite.</title>
        <authorList>
            <person name="Rider S.D.Jr."/>
            <person name="Morgan M.S."/>
            <person name="Arlian L.G."/>
        </authorList>
    </citation>
    <scope>NUCLEOTIDE SEQUENCE [LARGE SCALE GENOMIC DNA]</scope>
    <source>
        <strain evidence="1">Arlian Lab</strain>
    </source>
</reference>
<dbReference type="Proteomes" id="UP000616769">
    <property type="component" value="Unassembled WGS sequence"/>
</dbReference>
<dbReference type="OrthoDB" id="6241117at2759"/>
<evidence type="ECO:0000313" key="1">
    <source>
        <dbReference type="EMBL" id="KPM06135.1"/>
    </source>
</evidence>
<dbReference type="EMBL" id="JXLN01010677">
    <property type="protein sequence ID" value="KPM06135.1"/>
    <property type="molecule type" value="Genomic_DNA"/>
</dbReference>
<accession>A0A132A680</accession>